<dbReference type="RefSeq" id="WP_043408492.1">
    <property type="nucleotide sequence ID" value="NZ_JPMI01000290.1"/>
</dbReference>
<organism evidence="1 2">
    <name type="scientific">Archangium violaceum Cb vi76</name>
    <dbReference type="NCBI Taxonomy" id="1406225"/>
    <lineage>
        <taxon>Bacteria</taxon>
        <taxon>Pseudomonadati</taxon>
        <taxon>Myxococcota</taxon>
        <taxon>Myxococcia</taxon>
        <taxon>Myxococcales</taxon>
        <taxon>Cystobacterineae</taxon>
        <taxon>Archangiaceae</taxon>
        <taxon>Archangium</taxon>
    </lineage>
</organism>
<comment type="caution">
    <text evidence="1">The sequence shown here is derived from an EMBL/GenBank/DDBJ whole genome shotgun (WGS) entry which is preliminary data.</text>
</comment>
<gene>
    <name evidence="1" type="ORF">Q664_40840</name>
</gene>
<sequence length="164" mass="17557">MMLGSLLVMVLAAGEPAAELTKYEVKTLALQVPSEWQQSEADGTQRFDDPDGDAYLLVDVGAVQSAGMKPQKCLEKILAAMGSEQGGWKQLKLGKAPAARRVDSDTTPDGAESVQTVTYVGCDGKTTWSLVFHMDAKKKDRFETLAEKVAGSVAYAKSSARKGK</sequence>
<evidence type="ECO:0000313" key="1">
    <source>
        <dbReference type="EMBL" id="KFA88511.1"/>
    </source>
</evidence>
<evidence type="ECO:0000313" key="2">
    <source>
        <dbReference type="Proteomes" id="UP000028547"/>
    </source>
</evidence>
<reference evidence="1 2" key="1">
    <citation type="submission" date="2014-07" db="EMBL/GenBank/DDBJ databases">
        <title>Draft Genome Sequence of Gephyronic Acid Producer, Cystobacter violaceus Strain Cb vi76.</title>
        <authorList>
            <person name="Stevens D.C."/>
            <person name="Young J."/>
            <person name="Carmichael R."/>
            <person name="Tan J."/>
            <person name="Taylor R.E."/>
        </authorList>
    </citation>
    <scope>NUCLEOTIDE SEQUENCE [LARGE SCALE GENOMIC DNA]</scope>
    <source>
        <strain evidence="1 2">Cb vi76</strain>
    </source>
</reference>
<name>A0A084SJ76_9BACT</name>
<proteinExistence type="predicted"/>
<protein>
    <submittedName>
        <fullName evidence="1">Uncharacterized protein</fullName>
    </submittedName>
</protein>
<dbReference type="Proteomes" id="UP000028547">
    <property type="component" value="Unassembled WGS sequence"/>
</dbReference>
<dbReference type="EMBL" id="JPMI01000290">
    <property type="protein sequence ID" value="KFA88511.1"/>
    <property type="molecule type" value="Genomic_DNA"/>
</dbReference>
<dbReference type="AlphaFoldDB" id="A0A084SJ76"/>
<accession>A0A084SJ76</accession>